<dbReference type="STRING" id="1174501.SAMN05216192_12811"/>
<protein>
    <submittedName>
        <fullName evidence="1">Uncharacterized protein</fullName>
    </submittedName>
</protein>
<dbReference type="EMBL" id="FNDX01000028">
    <property type="protein sequence ID" value="SDJ96493.1"/>
    <property type="molecule type" value="Genomic_DNA"/>
</dbReference>
<gene>
    <name evidence="1" type="ORF">SAMN05216192_12811</name>
</gene>
<evidence type="ECO:0000313" key="2">
    <source>
        <dbReference type="Proteomes" id="UP000199050"/>
    </source>
</evidence>
<dbReference type="AlphaFoldDB" id="A0A1G8Y160"/>
<dbReference type="RefSeq" id="WP_090716801.1">
    <property type="nucleotide sequence ID" value="NZ_CBCSKY010000075.1"/>
</dbReference>
<accession>A0A1G8Y160</accession>
<dbReference type="Proteomes" id="UP000199050">
    <property type="component" value="Unassembled WGS sequence"/>
</dbReference>
<evidence type="ECO:0000313" key="1">
    <source>
        <dbReference type="EMBL" id="SDJ96493.1"/>
    </source>
</evidence>
<reference evidence="2" key="1">
    <citation type="submission" date="2016-10" db="EMBL/GenBank/DDBJ databases">
        <authorList>
            <person name="Varghese N."/>
            <person name="Submissions S."/>
        </authorList>
    </citation>
    <scope>NUCLEOTIDE SEQUENCE [LARGE SCALE GENOMIC DNA]</scope>
    <source>
        <strain evidence="2">CGMCC 1.11012</strain>
    </source>
</reference>
<keyword evidence="2" id="KW-1185">Reference proteome</keyword>
<organism evidence="1 2">
    <name type="scientific">Paenibacillus typhae</name>
    <dbReference type="NCBI Taxonomy" id="1174501"/>
    <lineage>
        <taxon>Bacteria</taxon>
        <taxon>Bacillati</taxon>
        <taxon>Bacillota</taxon>
        <taxon>Bacilli</taxon>
        <taxon>Bacillales</taxon>
        <taxon>Paenibacillaceae</taxon>
        <taxon>Paenibacillus</taxon>
    </lineage>
</organism>
<proteinExistence type="predicted"/>
<name>A0A1G8Y160_9BACL</name>
<dbReference type="OrthoDB" id="2581809at2"/>
<sequence length="266" mass="31436">MNIKDEFWDQPVRKAQELLNTTDIKSRAQCRSYILDANYRLLFRIQIYKSLWEQLILYPDIFFRRQLYAKSFALSQQMIKEGLGVSTGSAHNLLNATQEPPLSVIHSYAAMCNVPWQTIVEENPDQKYFSIPTEYWFNGASVEKRIDELNEERNQVHSIRGYWISNPISLFEGENNPITARWVRSYPEIEYLEFHLNYETSLYPQKRTTIKKMFPFATHLVTTYTPLQPMHKRSFWILGPKPKKQTAFAEILKVIEKREFTSVLPL</sequence>